<dbReference type="InterPro" id="IPR008042">
    <property type="entry name" value="Retrotrans_Pao"/>
</dbReference>
<evidence type="ECO:0000313" key="2">
    <source>
        <dbReference type="Proteomes" id="UP001159363"/>
    </source>
</evidence>
<dbReference type="EMBL" id="JARBHB010000008">
    <property type="protein sequence ID" value="KAJ8877416.1"/>
    <property type="molecule type" value="Genomic_DNA"/>
</dbReference>
<protein>
    <submittedName>
        <fullName evidence="1">Uncharacterized protein</fullName>
    </submittedName>
</protein>
<sequence length="142" mass="15775">MGLLSTVEYHCQMEQLPSFSAISIQRCITHNLSDATFELQGFTDRSEKGYTVVYLQVASNSGTITTRLLMAKTKVVPLKVVTLPKLEVCAAVLLYICLHLLLNTLTPVLQLDCIYAWSDSSVALSWIKMSSHIRNTHLSQTG</sequence>
<evidence type="ECO:0000313" key="1">
    <source>
        <dbReference type="EMBL" id="KAJ8877416.1"/>
    </source>
</evidence>
<accession>A0ABQ9GZP0</accession>
<proteinExistence type="predicted"/>
<reference evidence="1 2" key="1">
    <citation type="submission" date="2023-02" db="EMBL/GenBank/DDBJ databases">
        <title>LHISI_Scaffold_Assembly.</title>
        <authorList>
            <person name="Stuart O.P."/>
            <person name="Cleave R."/>
            <person name="Magrath M.J.L."/>
            <person name="Mikheyev A.S."/>
        </authorList>
    </citation>
    <scope>NUCLEOTIDE SEQUENCE [LARGE SCALE GENOMIC DNA]</scope>
    <source>
        <strain evidence="1">Daus_M_001</strain>
        <tissue evidence="1">Leg muscle</tissue>
    </source>
</reference>
<name>A0ABQ9GZP0_9NEOP</name>
<organism evidence="1 2">
    <name type="scientific">Dryococelus australis</name>
    <dbReference type="NCBI Taxonomy" id="614101"/>
    <lineage>
        <taxon>Eukaryota</taxon>
        <taxon>Metazoa</taxon>
        <taxon>Ecdysozoa</taxon>
        <taxon>Arthropoda</taxon>
        <taxon>Hexapoda</taxon>
        <taxon>Insecta</taxon>
        <taxon>Pterygota</taxon>
        <taxon>Neoptera</taxon>
        <taxon>Polyneoptera</taxon>
        <taxon>Phasmatodea</taxon>
        <taxon>Verophasmatodea</taxon>
        <taxon>Anareolatae</taxon>
        <taxon>Phasmatidae</taxon>
        <taxon>Eurycanthinae</taxon>
        <taxon>Dryococelus</taxon>
    </lineage>
</organism>
<dbReference type="Proteomes" id="UP001159363">
    <property type="component" value="Chromosome 7"/>
</dbReference>
<dbReference type="Pfam" id="PF05380">
    <property type="entry name" value="Peptidase_A17"/>
    <property type="match status" value="1"/>
</dbReference>
<dbReference type="PANTHER" id="PTHR47331">
    <property type="entry name" value="PHD-TYPE DOMAIN-CONTAINING PROTEIN"/>
    <property type="match status" value="1"/>
</dbReference>
<keyword evidence="2" id="KW-1185">Reference proteome</keyword>
<comment type="caution">
    <text evidence="1">The sequence shown here is derived from an EMBL/GenBank/DDBJ whole genome shotgun (WGS) entry which is preliminary data.</text>
</comment>
<gene>
    <name evidence="1" type="ORF">PR048_021870</name>
</gene>